<keyword evidence="2" id="KW-0408">Iron</keyword>
<gene>
    <name evidence="4" type="ORF">CCMP2556_LOCUS53440</name>
</gene>
<comment type="similarity">
    <text evidence="1 2">Belongs to the cytochrome P450 family.</text>
</comment>
<dbReference type="InterPro" id="IPR002397">
    <property type="entry name" value="Cyt_P450_B"/>
</dbReference>
<comment type="caution">
    <text evidence="4">The sequence shown here is derived from an EMBL/GenBank/DDBJ whole genome shotgun (WGS) entry which is preliminary data.</text>
</comment>
<organism evidence="4 5">
    <name type="scientific">Durusdinium trenchii</name>
    <dbReference type="NCBI Taxonomy" id="1381693"/>
    <lineage>
        <taxon>Eukaryota</taxon>
        <taxon>Sar</taxon>
        <taxon>Alveolata</taxon>
        <taxon>Dinophyceae</taxon>
        <taxon>Suessiales</taxon>
        <taxon>Symbiodiniaceae</taxon>
        <taxon>Durusdinium</taxon>
    </lineage>
</organism>
<dbReference type="PANTHER" id="PTHR46696">
    <property type="entry name" value="P450, PUTATIVE (EUROFUNG)-RELATED"/>
    <property type="match status" value="1"/>
</dbReference>
<proteinExistence type="inferred from homology"/>
<dbReference type="EMBL" id="CAXAMN010028195">
    <property type="protein sequence ID" value="CAK9115666.1"/>
    <property type="molecule type" value="Genomic_DNA"/>
</dbReference>
<dbReference type="PRINTS" id="PR00359">
    <property type="entry name" value="BP450"/>
</dbReference>
<keyword evidence="2" id="KW-0349">Heme</keyword>
<keyword evidence="5" id="KW-1185">Reference proteome</keyword>
<keyword evidence="2" id="KW-0479">Metal-binding</keyword>
<keyword evidence="3" id="KW-0812">Transmembrane</keyword>
<dbReference type="SUPFAM" id="SSF48264">
    <property type="entry name" value="Cytochrome P450"/>
    <property type="match status" value="1"/>
</dbReference>
<dbReference type="InterPro" id="IPR017972">
    <property type="entry name" value="Cyt_P450_CS"/>
</dbReference>
<protein>
    <recommendedName>
        <fullName evidence="6">Cytochrome P450</fullName>
    </recommendedName>
</protein>
<keyword evidence="3" id="KW-1133">Transmembrane helix</keyword>
<keyword evidence="3" id="KW-0472">Membrane</keyword>
<dbReference type="Gene3D" id="1.10.630.10">
    <property type="entry name" value="Cytochrome P450"/>
    <property type="match status" value="1"/>
</dbReference>
<evidence type="ECO:0000256" key="1">
    <source>
        <dbReference type="ARBA" id="ARBA00010617"/>
    </source>
</evidence>
<dbReference type="Proteomes" id="UP001642484">
    <property type="component" value="Unassembled WGS sequence"/>
</dbReference>
<evidence type="ECO:0000256" key="2">
    <source>
        <dbReference type="RuleBase" id="RU000461"/>
    </source>
</evidence>
<dbReference type="PROSITE" id="PS00086">
    <property type="entry name" value="CYTOCHROME_P450"/>
    <property type="match status" value="1"/>
</dbReference>
<accession>A0ABP0STV9</accession>
<sequence>MKAPPRASPNTSSFGELYLQYHDIIGVAMPIFLFFGLLIMSCFQKKSAKMPGPYRDRDFLHQQDLVDSEIRRHHLDFNEHLHSRFEGQRFLQVKGEYGCYIAFNYTTCKEAFWQEIFRPSCVSCPTVSPSKAWLMQVLVPMLVRSGVLGIGSGCVMNDHSSFSSNPFPDGRLVALNTMSKADHTRVLRYVHKHYTQDALEDLRGHIQEVIQQCTADLASGKVDGVQWAKRIHMSGTLARLGVKLGWEKIDEIVMLNDAMVALVAPLGGVGLPNETLPWTWLLQLALGLIASIPSMLQMVCKLGMRCSWQIIRPDVTILNPPRKPRMGLWWRPGLLPLVPRYFMLLHTLLEDSDKGLLLGLREGVSSGDLSLAESLTLMVQLMVNMTSANALSSLLFRLATETDSAQEVFANFPASGDAFIQEVLRLDAPLQRNPRRCVSIGKKWQDAGLKEGNQVLLFLGAANMDPAVFRSPADFRIDRADESPALTFGSGMHYCLGSNLVKLEMRLALEHLTSSYKSIALDGHYQRIADVDVGNWGFCHLPIRLK</sequence>
<feature type="transmembrane region" description="Helical" evidence="3">
    <location>
        <begin position="24"/>
        <end position="43"/>
    </location>
</feature>
<reference evidence="4 5" key="1">
    <citation type="submission" date="2024-02" db="EMBL/GenBank/DDBJ databases">
        <authorList>
            <person name="Chen Y."/>
            <person name="Shah S."/>
            <person name="Dougan E. K."/>
            <person name="Thang M."/>
            <person name="Chan C."/>
        </authorList>
    </citation>
    <scope>NUCLEOTIDE SEQUENCE [LARGE SCALE GENOMIC DNA]</scope>
</reference>
<keyword evidence="2" id="KW-0503">Monooxygenase</keyword>
<evidence type="ECO:0000313" key="4">
    <source>
        <dbReference type="EMBL" id="CAK9115666.1"/>
    </source>
</evidence>
<dbReference type="Pfam" id="PF00067">
    <property type="entry name" value="p450"/>
    <property type="match status" value="1"/>
</dbReference>
<dbReference type="PANTHER" id="PTHR46696:SF4">
    <property type="entry name" value="BIOTIN BIOSYNTHESIS CYTOCHROME P450"/>
    <property type="match status" value="1"/>
</dbReference>
<dbReference type="InterPro" id="IPR001128">
    <property type="entry name" value="Cyt_P450"/>
</dbReference>
<keyword evidence="2" id="KW-0560">Oxidoreductase</keyword>
<evidence type="ECO:0008006" key="6">
    <source>
        <dbReference type="Google" id="ProtNLM"/>
    </source>
</evidence>
<dbReference type="InterPro" id="IPR036396">
    <property type="entry name" value="Cyt_P450_sf"/>
</dbReference>
<evidence type="ECO:0000256" key="3">
    <source>
        <dbReference type="SAM" id="Phobius"/>
    </source>
</evidence>
<name>A0ABP0STV9_9DINO</name>
<evidence type="ECO:0000313" key="5">
    <source>
        <dbReference type="Proteomes" id="UP001642484"/>
    </source>
</evidence>